<feature type="transmembrane region" description="Helical" evidence="1">
    <location>
        <begin position="80"/>
        <end position="99"/>
    </location>
</feature>
<feature type="transmembrane region" description="Helical" evidence="1">
    <location>
        <begin position="105"/>
        <end position="121"/>
    </location>
</feature>
<dbReference type="EMBL" id="CP120682">
    <property type="protein sequence ID" value="WKN36534.1"/>
    <property type="molecule type" value="Genomic_DNA"/>
</dbReference>
<keyword evidence="1" id="KW-0812">Transmembrane</keyword>
<evidence type="ECO:0000313" key="2">
    <source>
        <dbReference type="EMBL" id="WKN36534.1"/>
    </source>
</evidence>
<feature type="transmembrane region" description="Helical" evidence="1">
    <location>
        <begin position="133"/>
        <end position="159"/>
    </location>
</feature>
<name>A0AA49JG45_9BACT</name>
<organism evidence="2">
    <name type="scientific">Roseihalotalea indica</name>
    <dbReference type="NCBI Taxonomy" id="2867963"/>
    <lineage>
        <taxon>Bacteria</taxon>
        <taxon>Pseudomonadati</taxon>
        <taxon>Bacteroidota</taxon>
        <taxon>Cytophagia</taxon>
        <taxon>Cytophagales</taxon>
        <taxon>Catalimonadaceae</taxon>
        <taxon>Roseihalotalea</taxon>
    </lineage>
</organism>
<reference evidence="2" key="2">
    <citation type="journal article" date="2024" name="Antonie Van Leeuwenhoek">
        <title>Roseihalotalea indica gen. nov., sp. nov., a halophilic Bacteroidetes from mesopelagic Southwest Indian Ocean with higher carbohydrate metabolic potential.</title>
        <authorList>
            <person name="Chen B."/>
            <person name="Zhang M."/>
            <person name="Lin D."/>
            <person name="Ye J."/>
            <person name="Tang K."/>
        </authorList>
    </citation>
    <scope>NUCLEOTIDE SEQUENCE</scope>
    <source>
        <strain evidence="2">TK19036</strain>
    </source>
</reference>
<proteinExistence type="predicted"/>
<dbReference type="AlphaFoldDB" id="A0AA49JG45"/>
<protein>
    <submittedName>
        <fullName evidence="2">Uncharacterized protein</fullName>
    </submittedName>
</protein>
<feature type="transmembrane region" description="Helical" evidence="1">
    <location>
        <begin position="12"/>
        <end position="31"/>
    </location>
</feature>
<reference evidence="2" key="1">
    <citation type="journal article" date="2023" name="Comput. Struct. Biotechnol. J.">
        <title>Discovery of a novel marine Bacteroidetes with a rich repertoire of carbohydrate-active enzymes.</title>
        <authorList>
            <person name="Chen B."/>
            <person name="Liu G."/>
            <person name="Chen Q."/>
            <person name="Wang H."/>
            <person name="Liu L."/>
            <person name="Tang K."/>
        </authorList>
    </citation>
    <scope>NUCLEOTIDE SEQUENCE</scope>
    <source>
        <strain evidence="2">TK19036</strain>
    </source>
</reference>
<accession>A0AA49JG45</accession>
<gene>
    <name evidence="2" type="ORF">K4G66_29670</name>
</gene>
<sequence>MTTSLNFKSDVLPFLIATVGEFIALHFWFTYMEIGQFVLANILLWIGFGIERGAVALWLKKVYRPKEGITSSQVPVWQQFAGWTFITFTEIVVWVIWWYTVDDLGHLWGAVVLYILMLLEHSAEMGLVKRRSLWIYAGTFKTNLFTLMEVLGAAGWMYFHQQGQHGLAIASLLVGLSVEHVIQGSSLKPKETVSGAPVFG</sequence>
<evidence type="ECO:0000256" key="1">
    <source>
        <dbReference type="SAM" id="Phobius"/>
    </source>
</evidence>
<keyword evidence="1" id="KW-1133">Transmembrane helix</keyword>
<keyword evidence="1" id="KW-0472">Membrane</keyword>
<feature type="transmembrane region" description="Helical" evidence="1">
    <location>
        <begin position="37"/>
        <end position="59"/>
    </location>
</feature>